<evidence type="ECO:0000256" key="7">
    <source>
        <dbReference type="SAM" id="SignalP"/>
    </source>
</evidence>
<dbReference type="PANTHER" id="PTHR40942">
    <property type="match status" value="1"/>
</dbReference>
<proteinExistence type="predicted"/>
<dbReference type="SUPFAM" id="SSF46626">
    <property type="entry name" value="Cytochrome c"/>
    <property type="match status" value="1"/>
</dbReference>
<dbReference type="PROSITE" id="PS51007">
    <property type="entry name" value="CYTC"/>
    <property type="match status" value="1"/>
</dbReference>
<reference evidence="9 10" key="1">
    <citation type="submission" date="2021-03" db="EMBL/GenBank/DDBJ databases">
        <authorList>
            <person name="Shang D.-D."/>
            <person name="Du Z.-J."/>
            <person name="Chen G.-J."/>
        </authorList>
    </citation>
    <scope>NUCLEOTIDE SEQUENCE [LARGE SCALE GENOMIC DNA]</scope>
    <source>
        <strain evidence="9 10">F1192</strain>
    </source>
</reference>
<dbReference type="PRINTS" id="PR00607">
    <property type="entry name" value="CYTCHROMECIE"/>
</dbReference>
<evidence type="ECO:0000313" key="10">
    <source>
        <dbReference type="Proteomes" id="UP000664554"/>
    </source>
</evidence>
<dbReference type="Gene3D" id="1.10.760.10">
    <property type="entry name" value="Cytochrome c-like domain"/>
    <property type="match status" value="1"/>
</dbReference>
<keyword evidence="2 6" id="KW-0349">Heme</keyword>
<keyword evidence="5 6" id="KW-0408">Iron</keyword>
<dbReference type="InterPro" id="IPR009056">
    <property type="entry name" value="Cyt_c-like_dom"/>
</dbReference>
<keyword evidence="10" id="KW-1185">Reference proteome</keyword>
<keyword evidence="3 6" id="KW-0479">Metal-binding</keyword>
<feature type="signal peptide" evidence="7">
    <location>
        <begin position="1"/>
        <end position="30"/>
    </location>
</feature>
<evidence type="ECO:0000313" key="9">
    <source>
        <dbReference type="EMBL" id="MBO1531665.1"/>
    </source>
</evidence>
<dbReference type="InterPro" id="IPR036909">
    <property type="entry name" value="Cyt_c-like_dom_sf"/>
</dbReference>
<organism evidence="9 10">
    <name type="scientific">Psychrobacter coccoides</name>
    <dbReference type="NCBI Taxonomy" id="2818440"/>
    <lineage>
        <taxon>Bacteria</taxon>
        <taxon>Pseudomonadati</taxon>
        <taxon>Pseudomonadota</taxon>
        <taxon>Gammaproteobacteria</taxon>
        <taxon>Moraxellales</taxon>
        <taxon>Moraxellaceae</taxon>
        <taxon>Psychrobacter</taxon>
    </lineage>
</organism>
<dbReference type="Pfam" id="PF13442">
    <property type="entry name" value="Cytochrome_CBB3"/>
    <property type="match status" value="1"/>
</dbReference>
<gene>
    <name evidence="9" type="ORF">J3492_10645</name>
</gene>
<evidence type="ECO:0000256" key="6">
    <source>
        <dbReference type="PROSITE-ProRule" id="PRU00433"/>
    </source>
</evidence>
<feature type="chain" id="PRO_5045524124" evidence="7">
    <location>
        <begin position="31"/>
        <end position="108"/>
    </location>
</feature>
<comment type="caution">
    <text evidence="9">The sequence shown here is derived from an EMBL/GenBank/DDBJ whole genome shotgun (WGS) entry which is preliminary data.</text>
</comment>
<evidence type="ECO:0000256" key="3">
    <source>
        <dbReference type="ARBA" id="ARBA00022723"/>
    </source>
</evidence>
<dbReference type="RefSeq" id="WP_207992034.1">
    <property type="nucleotide sequence ID" value="NZ_JAGBKM010000020.1"/>
</dbReference>
<evidence type="ECO:0000256" key="5">
    <source>
        <dbReference type="ARBA" id="ARBA00023004"/>
    </source>
</evidence>
<sequence length="108" mass="11611">MFKINTLLAKTGRAAPLLILSIAMTNSGAAANNIATIYNNSCAACHDTGALNAPKKGDRDTWQRLIQQKGMDGLVNSVKSGMPQMPAGGLHDNGSEEEYRQLIEYMSK</sequence>
<dbReference type="EMBL" id="JAGBKM010000020">
    <property type="protein sequence ID" value="MBO1531665.1"/>
    <property type="molecule type" value="Genomic_DNA"/>
</dbReference>
<keyword evidence="7" id="KW-0732">Signal</keyword>
<accession>A0ABS3NQH4</accession>
<dbReference type="Proteomes" id="UP000664554">
    <property type="component" value="Unassembled WGS sequence"/>
</dbReference>
<evidence type="ECO:0000259" key="8">
    <source>
        <dbReference type="PROSITE" id="PS51007"/>
    </source>
</evidence>
<evidence type="ECO:0000256" key="1">
    <source>
        <dbReference type="ARBA" id="ARBA00022448"/>
    </source>
</evidence>
<name>A0ABS3NQH4_9GAMM</name>
<dbReference type="InterPro" id="IPR002323">
    <property type="entry name" value="Cyt_CIE"/>
</dbReference>
<dbReference type="PANTHER" id="PTHR40942:SF2">
    <property type="entry name" value="CYTOCHROME-RELATED"/>
    <property type="match status" value="1"/>
</dbReference>
<evidence type="ECO:0000256" key="4">
    <source>
        <dbReference type="ARBA" id="ARBA00022982"/>
    </source>
</evidence>
<evidence type="ECO:0000256" key="2">
    <source>
        <dbReference type="ARBA" id="ARBA00022617"/>
    </source>
</evidence>
<protein>
    <submittedName>
        <fullName evidence="9">Cytochrome c5 family protein</fullName>
    </submittedName>
</protein>
<keyword evidence="4" id="KW-0249">Electron transport</keyword>
<feature type="domain" description="Cytochrome c" evidence="8">
    <location>
        <begin position="29"/>
        <end position="108"/>
    </location>
</feature>
<keyword evidence="1" id="KW-0813">Transport</keyword>